<accession>A0A178LDX5</accession>
<feature type="transmembrane region" description="Helical" evidence="1">
    <location>
        <begin position="6"/>
        <end position="27"/>
    </location>
</feature>
<proteinExistence type="predicted"/>
<organism evidence="2 3">
    <name type="scientific">Mycolicibacterium iranicum</name>
    <name type="common">Mycobacterium iranicum</name>
    <dbReference type="NCBI Taxonomy" id="912594"/>
    <lineage>
        <taxon>Bacteria</taxon>
        <taxon>Bacillati</taxon>
        <taxon>Actinomycetota</taxon>
        <taxon>Actinomycetes</taxon>
        <taxon>Mycobacteriales</taxon>
        <taxon>Mycobacteriaceae</taxon>
        <taxon>Mycolicibacterium</taxon>
    </lineage>
</organism>
<evidence type="ECO:0000313" key="3">
    <source>
        <dbReference type="Proteomes" id="UP000078396"/>
    </source>
</evidence>
<sequence>MTDWVIPAITASASLLGTIVGGLATYWTAKRTHERQSVADEERLKFDLLRDATIRFVAAMTEISVANAGLREISDEWAEVTHRLARTQDHGEFLAMAREIDPSIPDNLNRLAVMFRVIRVTGVLEDDIKRAITLLTELRLVAPSDIADSAQRVIYSAFAQELTSALSPDKRNMATEAFNTAINDFVNRVRHYMKVEDHDFDVIDRTALDTLLGP</sequence>
<dbReference type="eggNOG" id="ENOG5031BT7">
    <property type="taxonomic scope" value="Bacteria"/>
</dbReference>
<protein>
    <submittedName>
        <fullName evidence="2">Uncharacterized protein</fullName>
    </submittedName>
</protein>
<dbReference type="Proteomes" id="UP000078396">
    <property type="component" value="Unassembled WGS sequence"/>
</dbReference>
<dbReference type="AlphaFoldDB" id="A0A178LDX5"/>
<comment type="caution">
    <text evidence="2">The sequence shown here is derived from an EMBL/GenBank/DDBJ whole genome shotgun (WGS) entry which is preliminary data.</text>
</comment>
<dbReference type="STRING" id="912594.AWC12_24265"/>
<name>A0A178LDX5_MYCIR</name>
<gene>
    <name evidence="2" type="ORF">A4X20_10570</name>
</gene>
<evidence type="ECO:0000313" key="2">
    <source>
        <dbReference type="EMBL" id="OAN28629.1"/>
    </source>
</evidence>
<reference evidence="2 3" key="1">
    <citation type="submission" date="2016-04" db="EMBL/GenBank/DDBJ databases">
        <title>Draft Genome Sequences of Staphylococcus capitis Strain H36, S. capitis Strain H65, S. cohnii Strain H62, S. hominis Strain H69, Mycobacterium iranicum Strain H39, Plantibacter sp. Strain H53, Pseudomonas oryzihabitans Strain H72, and Microbacterium sp. Strain H83, isolated from residential settings.</title>
        <authorList>
            <person name="Lymperopoulou D."/>
            <person name="Adams R.I."/>
            <person name="Lindow S."/>
            <person name="Coil D.A."/>
            <person name="Jospin G."/>
            <person name="Eisen J.A."/>
        </authorList>
    </citation>
    <scope>NUCLEOTIDE SEQUENCE [LARGE SCALE GENOMIC DNA]</scope>
    <source>
        <strain evidence="2 3">H39</strain>
    </source>
</reference>
<dbReference type="EMBL" id="LWCS01000076">
    <property type="protein sequence ID" value="OAN28629.1"/>
    <property type="molecule type" value="Genomic_DNA"/>
</dbReference>
<keyword evidence="1" id="KW-1133">Transmembrane helix</keyword>
<dbReference type="RefSeq" id="WP_064285042.1">
    <property type="nucleotide sequence ID" value="NZ_LWCS01000076.1"/>
</dbReference>
<evidence type="ECO:0000256" key="1">
    <source>
        <dbReference type="SAM" id="Phobius"/>
    </source>
</evidence>
<keyword evidence="1" id="KW-0812">Transmembrane</keyword>
<dbReference type="OrthoDB" id="4614772at2"/>
<keyword evidence="1" id="KW-0472">Membrane</keyword>